<comment type="caution">
    <text evidence="1">The sequence shown here is derived from an EMBL/GenBank/DDBJ whole genome shotgun (WGS) entry which is preliminary data.</text>
</comment>
<proteinExistence type="predicted"/>
<accession>A0A0F9RQP4</accession>
<name>A0A0F9RQP4_9ZZZZ</name>
<gene>
    <name evidence="1" type="ORF">LCGC14_0615370</name>
</gene>
<dbReference type="EMBL" id="LAZR01001030">
    <property type="protein sequence ID" value="KKN52187.1"/>
    <property type="molecule type" value="Genomic_DNA"/>
</dbReference>
<dbReference type="AlphaFoldDB" id="A0A0F9RQP4"/>
<reference evidence="1" key="1">
    <citation type="journal article" date="2015" name="Nature">
        <title>Complex archaea that bridge the gap between prokaryotes and eukaryotes.</title>
        <authorList>
            <person name="Spang A."/>
            <person name="Saw J.H."/>
            <person name="Jorgensen S.L."/>
            <person name="Zaremba-Niedzwiedzka K."/>
            <person name="Martijn J."/>
            <person name="Lind A.E."/>
            <person name="van Eijk R."/>
            <person name="Schleper C."/>
            <person name="Guy L."/>
            <person name="Ettema T.J."/>
        </authorList>
    </citation>
    <scope>NUCLEOTIDE SEQUENCE</scope>
</reference>
<protein>
    <submittedName>
        <fullName evidence="1">Uncharacterized protein</fullName>
    </submittedName>
</protein>
<sequence length="81" mass="9774">MKRNLKQEIEEILKEYTSPNNYDFDATTVILDVISKTLDDVIGEDEDVHKDKWNYLDYHKGVFERNHFRKEQRSKAKKWGL</sequence>
<evidence type="ECO:0000313" key="1">
    <source>
        <dbReference type="EMBL" id="KKN52187.1"/>
    </source>
</evidence>
<organism evidence="1">
    <name type="scientific">marine sediment metagenome</name>
    <dbReference type="NCBI Taxonomy" id="412755"/>
    <lineage>
        <taxon>unclassified sequences</taxon>
        <taxon>metagenomes</taxon>
        <taxon>ecological metagenomes</taxon>
    </lineage>
</organism>